<evidence type="ECO:0000256" key="3">
    <source>
        <dbReference type="SAM" id="SignalP"/>
    </source>
</evidence>
<reference evidence="4" key="1">
    <citation type="journal article" date="2020" name="J Insects Food Feed">
        <title>The yellow mealworm (Tenebrio molitor) genome: a resource for the emerging insects as food and feed industry.</title>
        <authorList>
            <person name="Eriksson T."/>
            <person name="Andere A."/>
            <person name="Kelstrup H."/>
            <person name="Emery V."/>
            <person name="Picard C."/>
        </authorList>
    </citation>
    <scope>NUCLEOTIDE SEQUENCE</scope>
    <source>
        <strain evidence="4">Stoneville</strain>
        <tissue evidence="4">Whole head</tissue>
    </source>
</reference>
<dbReference type="InterPro" id="IPR000618">
    <property type="entry name" value="Insect_cuticle"/>
</dbReference>
<dbReference type="PANTHER" id="PTHR12236:SF75">
    <property type="entry name" value="CUTICULAR PROTEIN 62BB, ISOFORM A"/>
    <property type="match status" value="1"/>
</dbReference>
<dbReference type="AlphaFoldDB" id="A0A8J6HA44"/>
<comment type="caution">
    <text evidence="4">The sequence shown here is derived from an EMBL/GenBank/DDBJ whole genome shotgun (WGS) entry which is preliminary data.</text>
</comment>
<dbReference type="PRINTS" id="PR00947">
    <property type="entry name" value="CUTICLE"/>
</dbReference>
<keyword evidence="5" id="KW-1185">Reference proteome</keyword>
<dbReference type="PROSITE" id="PS00233">
    <property type="entry name" value="CHIT_BIND_RR_1"/>
    <property type="match status" value="1"/>
</dbReference>
<dbReference type="GO" id="GO:0031012">
    <property type="term" value="C:extracellular matrix"/>
    <property type="evidence" value="ECO:0007669"/>
    <property type="project" value="TreeGrafter"/>
</dbReference>
<dbReference type="Proteomes" id="UP000719412">
    <property type="component" value="Unassembled WGS sequence"/>
</dbReference>
<keyword evidence="3" id="KW-0732">Signal</keyword>
<dbReference type="PROSITE" id="PS51155">
    <property type="entry name" value="CHIT_BIND_RR_2"/>
    <property type="match status" value="1"/>
</dbReference>
<accession>A0A8J6HA44</accession>
<evidence type="ECO:0000313" key="4">
    <source>
        <dbReference type="EMBL" id="KAH0809988.1"/>
    </source>
</evidence>
<gene>
    <name evidence="4" type="ORF">GEV33_012802</name>
</gene>
<dbReference type="InterPro" id="IPR031311">
    <property type="entry name" value="CHIT_BIND_RR_consensus"/>
</dbReference>
<dbReference type="InterPro" id="IPR051217">
    <property type="entry name" value="Insect_Cuticle_Struc_Prot"/>
</dbReference>
<feature type="signal peptide" evidence="3">
    <location>
        <begin position="1"/>
        <end position="20"/>
    </location>
</feature>
<sequence length="244" mass="26973">MAACCKFFVVVAICVQRVYGGVQGAHAVDYYSHPKYAFKYGVSDPHTGDVKSQQESRDGDVVKGQYSLVEPDGTIRTVDYVADPVNGFNAVVSKSAPSIHLPPVKHVAPAIVKQVAPVYRPVYKPVYKPVVHKAIVAPPVVNTIYTSSIVFQEKRSCCTHWCNCTDKFRANISTCGALAIKLLMGQDIFINPCKESDPVPLNVTLTRMSGSAYKGPYYGDYDTFGYSNYDLDALYDHLPDHHHY</sequence>
<evidence type="ECO:0000313" key="5">
    <source>
        <dbReference type="Proteomes" id="UP000719412"/>
    </source>
</evidence>
<dbReference type="GO" id="GO:0042302">
    <property type="term" value="F:structural constituent of cuticle"/>
    <property type="evidence" value="ECO:0007669"/>
    <property type="project" value="UniProtKB-UniRule"/>
</dbReference>
<dbReference type="Pfam" id="PF00379">
    <property type="entry name" value="Chitin_bind_4"/>
    <property type="match status" value="1"/>
</dbReference>
<dbReference type="EMBL" id="JABDTM020027788">
    <property type="protein sequence ID" value="KAH0809988.1"/>
    <property type="molecule type" value="Genomic_DNA"/>
</dbReference>
<organism evidence="4 5">
    <name type="scientific">Tenebrio molitor</name>
    <name type="common">Yellow mealworm beetle</name>
    <dbReference type="NCBI Taxonomy" id="7067"/>
    <lineage>
        <taxon>Eukaryota</taxon>
        <taxon>Metazoa</taxon>
        <taxon>Ecdysozoa</taxon>
        <taxon>Arthropoda</taxon>
        <taxon>Hexapoda</taxon>
        <taxon>Insecta</taxon>
        <taxon>Pterygota</taxon>
        <taxon>Neoptera</taxon>
        <taxon>Endopterygota</taxon>
        <taxon>Coleoptera</taxon>
        <taxon>Polyphaga</taxon>
        <taxon>Cucujiformia</taxon>
        <taxon>Tenebrionidae</taxon>
        <taxon>Tenebrio</taxon>
    </lineage>
</organism>
<reference evidence="4" key="2">
    <citation type="submission" date="2021-08" db="EMBL/GenBank/DDBJ databases">
        <authorList>
            <person name="Eriksson T."/>
        </authorList>
    </citation>
    <scope>NUCLEOTIDE SEQUENCE</scope>
    <source>
        <strain evidence="4">Stoneville</strain>
        <tissue evidence="4">Whole head</tissue>
    </source>
</reference>
<protein>
    <submittedName>
        <fullName evidence="4">Uncharacterized protein</fullName>
    </submittedName>
</protein>
<evidence type="ECO:0000256" key="1">
    <source>
        <dbReference type="ARBA" id="ARBA00022460"/>
    </source>
</evidence>
<proteinExistence type="predicted"/>
<keyword evidence="1 2" id="KW-0193">Cuticle</keyword>
<dbReference type="GO" id="GO:0005615">
    <property type="term" value="C:extracellular space"/>
    <property type="evidence" value="ECO:0007669"/>
    <property type="project" value="TreeGrafter"/>
</dbReference>
<evidence type="ECO:0000256" key="2">
    <source>
        <dbReference type="PROSITE-ProRule" id="PRU00497"/>
    </source>
</evidence>
<feature type="chain" id="PRO_5035184617" evidence="3">
    <location>
        <begin position="21"/>
        <end position="244"/>
    </location>
</feature>
<name>A0A8J6HA44_TENMO</name>
<dbReference type="PANTHER" id="PTHR12236">
    <property type="entry name" value="STRUCTURAL CONTITUENT OF CUTICLE"/>
    <property type="match status" value="1"/>
</dbReference>